<evidence type="ECO:0000256" key="2">
    <source>
        <dbReference type="SAM" id="Phobius"/>
    </source>
</evidence>
<comment type="caution">
    <text evidence="3">The sequence shown here is derived from an EMBL/GenBank/DDBJ whole genome shotgun (WGS) entry which is preliminary data.</text>
</comment>
<evidence type="ECO:0000256" key="1">
    <source>
        <dbReference type="SAM" id="MobiDB-lite"/>
    </source>
</evidence>
<protein>
    <recommendedName>
        <fullName evidence="5">DUF3040 domain-containing protein</fullName>
    </recommendedName>
</protein>
<organism evidence="3 4">
    <name type="scientific">Sphaerisporangium rhizosphaerae</name>
    <dbReference type="NCBI Taxonomy" id="2269375"/>
    <lineage>
        <taxon>Bacteria</taxon>
        <taxon>Bacillati</taxon>
        <taxon>Actinomycetota</taxon>
        <taxon>Actinomycetes</taxon>
        <taxon>Streptosporangiales</taxon>
        <taxon>Streptosporangiaceae</taxon>
        <taxon>Sphaerisporangium</taxon>
    </lineage>
</organism>
<feature type="region of interest" description="Disordered" evidence="1">
    <location>
        <begin position="1"/>
        <end position="22"/>
    </location>
</feature>
<name>A0ABW2NZY5_9ACTN</name>
<feature type="transmembrane region" description="Helical" evidence="2">
    <location>
        <begin position="50"/>
        <end position="69"/>
    </location>
</feature>
<keyword evidence="4" id="KW-1185">Reference proteome</keyword>
<gene>
    <name evidence="3" type="ORF">ACFQSB_08225</name>
</gene>
<reference evidence="4" key="1">
    <citation type="journal article" date="2019" name="Int. J. Syst. Evol. Microbiol.">
        <title>The Global Catalogue of Microorganisms (GCM) 10K type strain sequencing project: providing services to taxonomists for standard genome sequencing and annotation.</title>
        <authorList>
            <consortium name="The Broad Institute Genomics Platform"/>
            <consortium name="The Broad Institute Genome Sequencing Center for Infectious Disease"/>
            <person name="Wu L."/>
            <person name="Ma J."/>
        </authorList>
    </citation>
    <scope>NUCLEOTIDE SEQUENCE [LARGE SCALE GENOMIC DNA]</scope>
    <source>
        <strain evidence="4">CECT 7649</strain>
    </source>
</reference>
<accession>A0ABW2NZY5</accession>
<dbReference type="Proteomes" id="UP001596496">
    <property type="component" value="Unassembled WGS sequence"/>
</dbReference>
<evidence type="ECO:0008006" key="5">
    <source>
        <dbReference type="Google" id="ProtNLM"/>
    </source>
</evidence>
<sequence length="90" mass="9722">MFSMPRKTHAISAEQARQPYGRPRPAVTRICLPVVTVIALTVLITDVLGLPGRLGAGLVLVVLAVLAGLQADRLMHPAGARPRPNLRMHR</sequence>
<evidence type="ECO:0000313" key="3">
    <source>
        <dbReference type="EMBL" id="MFC7382188.1"/>
    </source>
</evidence>
<evidence type="ECO:0000313" key="4">
    <source>
        <dbReference type="Proteomes" id="UP001596496"/>
    </source>
</evidence>
<dbReference type="RefSeq" id="WP_380825345.1">
    <property type="nucleotide sequence ID" value="NZ_JBHTCG010000004.1"/>
</dbReference>
<feature type="transmembrane region" description="Helical" evidence="2">
    <location>
        <begin position="26"/>
        <end position="44"/>
    </location>
</feature>
<dbReference type="EMBL" id="JBHTCG010000004">
    <property type="protein sequence ID" value="MFC7382188.1"/>
    <property type="molecule type" value="Genomic_DNA"/>
</dbReference>
<keyword evidence="2" id="KW-1133">Transmembrane helix</keyword>
<proteinExistence type="predicted"/>
<keyword evidence="2" id="KW-0812">Transmembrane</keyword>
<keyword evidence="2" id="KW-0472">Membrane</keyword>